<keyword evidence="1" id="KW-0472">Membrane</keyword>
<feature type="transmembrane region" description="Helical" evidence="1">
    <location>
        <begin position="30"/>
        <end position="51"/>
    </location>
</feature>
<feature type="transmembrane region" description="Helical" evidence="1">
    <location>
        <begin position="7"/>
        <end position="24"/>
    </location>
</feature>
<dbReference type="Proteomes" id="UP000183995">
    <property type="component" value="Unassembled WGS sequence"/>
</dbReference>
<sequence>MRARNISRVVIITTVLATFVLYLCASVSKILPFLLVAGLVAFLAMCAAPRFRSFAAIIRRTQKTE</sequence>
<dbReference type="STRING" id="1123282.SAMN02745823_02855"/>
<evidence type="ECO:0000256" key="1">
    <source>
        <dbReference type="SAM" id="Phobius"/>
    </source>
</evidence>
<keyword evidence="3" id="KW-1185">Reference proteome</keyword>
<proteinExistence type="predicted"/>
<protein>
    <submittedName>
        <fullName evidence="2">Uncharacterized protein</fullName>
    </submittedName>
</protein>
<keyword evidence="1" id="KW-0812">Transmembrane</keyword>
<dbReference type="AlphaFoldDB" id="A0A1M5YUL3"/>
<keyword evidence="1" id="KW-1133">Transmembrane helix</keyword>
<name>A0A1M5YUL3_9FIRM</name>
<dbReference type="RefSeq" id="WP_073080310.1">
    <property type="nucleotide sequence ID" value="NZ_FQXV01000011.1"/>
</dbReference>
<gene>
    <name evidence="2" type="ORF">SAMN02745823_02855</name>
</gene>
<evidence type="ECO:0000313" key="3">
    <source>
        <dbReference type="Proteomes" id="UP000183995"/>
    </source>
</evidence>
<reference evidence="2 3" key="1">
    <citation type="submission" date="2016-11" db="EMBL/GenBank/DDBJ databases">
        <authorList>
            <person name="Jaros S."/>
            <person name="Januszkiewicz K."/>
            <person name="Wedrychowicz H."/>
        </authorList>
    </citation>
    <scope>NUCLEOTIDE SEQUENCE [LARGE SCALE GENOMIC DNA]</scope>
    <source>
        <strain evidence="2 3">DSM 10068</strain>
    </source>
</reference>
<accession>A0A1M5YUL3</accession>
<dbReference type="EMBL" id="FQXV01000011">
    <property type="protein sequence ID" value="SHI15802.1"/>
    <property type="molecule type" value="Genomic_DNA"/>
</dbReference>
<evidence type="ECO:0000313" key="2">
    <source>
        <dbReference type="EMBL" id="SHI15802.1"/>
    </source>
</evidence>
<organism evidence="2 3">
    <name type="scientific">Sporobacter termitidis DSM 10068</name>
    <dbReference type="NCBI Taxonomy" id="1123282"/>
    <lineage>
        <taxon>Bacteria</taxon>
        <taxon>Bacillati</taxon>
        <taxon>Bacillota</taxon>
        <taxon>Clostridia</taxon>
        <taxon>Eubacteriales</taxon>
        <taxon>Oscillospiraceae</taxon>
        <taxon>Sporobacter</taxon>
    </lineage>
</organism>